<evidence type="ECO:0000313" key="3">
    <source>
        <dbReference type="Proteomes" id="UP001530377"/>
    </source>
</evidence>
<reference evidence="2 3" key="1">
    <citation type="submission" date="2024-10" db="EMBL/GenBank/DDBJ databases">
        <title>Updated reference genomes for cyclostephanoid diatoms.</title>
        <authorList>
            <person name="Roberts W.R."/>
            <person name="Alverson A.J."/>
        </authorList>
    </citation>
    <scope>NUCLEOTIDE SEQUENCE [LARGE SCALE GENOMIC DNA]</scope>
    <source>
        <strain evidence="2 3">AJA228-03</strain>
    </source>
</reference>
<evidence type="ECO:0000256" key="1">
    <source>
        <dbReference type="SAM" id="MobiDB-lite"/>
    </source>
</evidence>
<sequence length="537" mass="59023">MSPPEATYGPLSIDDAHGDDDDDEARYDDDDDADDYDVSSTPTRVTRWFLHRRTCACSTLLLLPMTVLAVVSSHVVVERYHMSFPNLLRTVLGVGVGGGSVSNDALEICASRVESDQYVLTSAEDLVTTRLASAFSGGLARDDDDYDDYGGKTITSNGFLWDDEDARTTRWRPQGVTTFRAANGTGGRSFALVSWYGRADEGYSDRGGRISFVDVSGMVRRRHGRRLDDTTTTTTSTATTNAIATVPAGRYPYEHVLLVDERFCTLPNIHVGGIEYVDGTLYVADSRVGHRRILEFELDGGLYETSSWADIDVQSLGHRYVLRMSGSSFRSPVTPSFLSYDHDRDEFVIGTYSNCVGKFGVHAMSGECFDRTENRLVWLRGGGGDAIDAGSIARNDYGPSVDEVSPGGDASWDNAPSDDVTSNGTNGVRSSPWHYFSEMQGAASAIVGNATVVWISSSYGPIGDSHLHVVRDPLVRGGHLPDCAVDLVMEDVKIFRLPPGLEDLHIERRTGDNRYMWMVTEFGTRRVFATRLEYLLP</sequence>
<evidence type="ECO:0000313" key="2">
    <source>
        <dbReference type="EMBL" id="KAL3823159.1"/>
    </source>
</evidence>
<comment type="caution">
    <text evidence="2">The sequence shown here is derived from an EMBL/GenBank/DDBJ whole genome shotgun (WGS) entry which is preliminary data.</text>
</comment>
<dbReference type="AlphaFoldDB" id="A0ABD3SF38"/>
<feature type="compositionally biased region" description="Acidic residues" evidence="1">
    <location>
        <begin position="17"/>
        <end position="37"/>
    </location>
</feature>
<proteinExistence type="predicted"/>
<dbReference type="Proteomes" id="UP001530377">
    <property type="component" value="Unassembled WGS sequence"/>
</dbReference>
<keyword evidence="3" id="KW-1185">Reference proteome</keyword>
<feature type="region of interest" description="Disordered" evidence="1">
    <location>
        <begin position="398"/>
        <end position="425"/>
    </location>
</feature>
<feature type="region of interest" description="Disordered" evidence="1">
    <location>
        <begin position="1"/>
        <end position="38"/>
    </location>
</feature>
<name>A0ABD3SF38_9STRA</name>
<protein>
    <submittedName>
        <fullName evidence="2">Uncharacterized protein</fullName>
    </submittedName>
</protein>
<dbReference type="EMBL" id="JALLPB020000045">
    <property type="protein sequence ID" value="KAL3823159.1"/>
    <property type="molecule type" value="Genomic_DNA"/>
</dbReference>
<accession>A0ABD3SF38</accession>
<gene>
    <name evidence="2" type="ORF">ACHAXA_010415</name>
</gene>
<organism evidence="2 3">
    <name type="scientific">Cyclostephanos tholiformis</name>
    <dbReference type="NCBI Taxonomy" id="382380"/>
    <lineage>
        <taxon>Eukaryota</taxon>
        <taxon>Sar</taxon>
        <taxon>Stramenopiles</taxon>
        <taxon>Ochrophyta</taxon>
        <taxon>Bacillariophyta</taxon>
        <taxon>Coscinodiscophyceae</taxon>
        <taxon>Thalassiosirophycidae</taxon>
        <taxon>Stephanodiscales</taxon>
        <taxon>Stephanodiscaceae</taxon>
        <taxon>Cyclostephanos</taxon>
    </lineage>
</organism>